<proteinExistence type="predicted"/>
<protein>
    <submittedName>
        <fullName evidence="3">Uncharacterized protein</fullName>
    </submittedName>
</protein>
<organism evidence="3 4">
    <name type="scientific">Marasmius oreades</name>
    <name type="common">fairy-ring Marasmius</name>
    <dbReference type="NCBI Taxonomy" id="181124"/>
    <lineage>
        <taxon>Eukaryota</taxon>
        <taxon>Fungi</taxon>
        <taxon>Dikarya</taxon>
        <taxon>Basidiomycota</taxon>
        <taxon>Agaricomycotina</taxon>
        <taxon>Agaricomycetes</taxon>
        <taxon>Agaricomycetidae</taxon>
        <taxon>Agaricales</taxon>
        <taxon>Marasmiineae</taxon>
        <taxon>Marasmiaceae</taxon>
        <taxon>Marasmius</taxon>
    </lineage>
</organism>
<feature type="region of interest" description="Disordered" evidence="1">
    <location>
        <begin position="43"/>
        <end position="66"/>
    </location>
</feature>
<keyword evidence="4" id="KW-1185">Reference proteome</keyword>
<feature type="signal peptide" evidence="2">
    <location>
        <begin position="1"/>
        <end position="17"/>
    </location>
</feature>
<dbReference type="RefSeq" id="XP_043006465.1">
    <property type="nucleotide sequence ID" value="XM_043156677.1"/>
</dbReference>
<reference evidence="3" key="1">
    <citation type="journal article" date="2021" name="Genome Biol. Evol.">
        <title>The assembled and annotated genome of the fairy-ring fungus Marasmius oreades.</title>
        <authorList>
            <person name="Hiltunen M."/>
            <person name="Ament-Velasquez S.L."/>
            <person name="Johannesson H."/>
        </authorList>
    </citation>
    <scope>NUCLEOTIDE SEQUENCE</scope>
    <source>
        <strain evidence="3">03SP1</strain>
    </source>
</reference>
<comment type="caution">
    <text evidence="3">The sequence shown here is derived from an EMBL/GenBank/DDBJ whole genome shotgun (WGS) entry which is preliminary data.</text>
</comment>
<sequence>MGHALSRLLQFIYHALVAFFTLKRRRRTAQDTTSTSPEIVVKDSGQKERTLNLSSEGNASTRNTEGGRFLHDLKMNCTKSRRFPWESKLKDCARKPTKRGVSPPRIFVQDWSSVPLSSPELGSWNFERPQESRMTFGAGGEDKVQKYGSPITTEITQAIAHSDFLPCRDGASGYSGEMLSIVPEDRTLSETPDHDLDDGGVNINRSRDFNFVGCPANNTDSHVQIEYSQSSPQSPFFLHEHDSFDSSGSQYSTVSPEATSPPRNLPNLFPPPTASYPFNPQSAVSGFLYDAPISYTYATMLGRANSVPLPFLSATRGSPSPIKHYRQTLAPKKSQTQSPALGSLESITVNTSFGFTSEPQASAWVQEQEADDHSNKIPYPDLFRFSMYLNHLASSDYVVGLGSLGSLGAHDEDMGTGRLSIPPSATEAAKTTEEDSTIPLDIVFNPKSYKGPFALGILGNLNPLRQSSPLKKDLYRSAAYSRPIQITNFALEMVQMENYPDGMRKTVLRGALSGRSQKAVSSPTKSIAGTGRNDFGSIGSIEGTEAMSFSHSSPAMVKEGDSRGSIDEMTCSADSAIVERLRDASWDTSSFQWNEQEFLAMLRHSP</sequence>
<dbReference type="KEGG" id="more:E1B28_011617"/>
<feature type="compositionally biased region" description="Polar residues" evidence="1">
    <location>
        <begin position="51"/>
        <end position="64"/>
    </location>
</feature>
<feature type="compositionally biased region" description="Polar residues" evidence="1">
    <location>
        <begin position="245"/>
        <end position="258"/>
    </location>
</feature>
<evidence type="ECO:0000313" key="3">
    <source>
        <dbReference type="EMBL" id="KAG7089995.1"/>
    </source>
</evidence>
<evidence type="ECO:0000313" key="4">
    <source>
        <dbReference type="Proteomes" id="UP001049176"/>
    </source>
</evidence>
<feature type="chain" id="PRO_5040308120" evidence="2">
    <location>
        <begin position="18"/>
        <end position="606"/>
    </location>
</feature>
<dbReference type="EMBL" id="CM032187">
    <property type="protein sequence ID" value="KAG7089995.1"/>
    <property type="molecule type" value="Genomic_DNA"/>
</dbReference>
<dbReference type="Proteomes" id="UP001049176">
    <property type="component" value="Chromosome 7"/>
</dbReference>
<feature type="region of interest" description="Disordered" evidence="1">
    <location>
        <begin position="226"/>
        <end position="261"/>
    </location>
</feature>
<evidence type="ECO:0000256" key="1">
    <source>
        <dbReference type="SAM" id="MobiDB-lite"/>
    </source>
</evidence>
<feature type="compositionally biased region" description="Polar residues" evidence="1">
    <location>
        <begin position="514"/>
        <end position="527"/>
    </location>
</feature>
<dbReference type="AlphaFoldDB" id="A0A9P7RV76"/>
<dbReference type="OrthoDB" id="3106890at2759"/>
<name>A0A9P7RV76_9AGAR</name>
<keyword evidence="2" id="KW-0732">Signal</keyword>
<feature type="region of interest" description="Disordered" evidence="1">
    <location>
        <begin position="514"/>
        <end position="534"/>
    </location>
</feature>
<gene>
    <name evidence="3" type="ORF">E1B28_011617</name>
</gene>
<accession>A0A9P7RV76</accession>
<evidence type="ECO:0000256" key="2">
    <source>
        <dbReference type="SAM" id="SignalP"/>
    </source>
</evidence>
<dbReference type="GeneID" id="66080692"/>